<evidence type="ECO:0000313" key="2">
    <source>
        <dbReference type="EMBL" id="KAH9304568.1"/>
    </source>
</evidence>
<evidence type="ECO:0000256" key="1">
    <source>
        <dbReference type="SAM" id="MobiDB-lite"/>
    </source>
</evidence>
<evidence type="ECO:0000313" key="3">
    <source>
        <dbReference type="Proteomes" id="UP000824469"/>
    </source>
</evidence>
<protein>
    <submittedName>
        <fullName evidence="2">Uncharacterized protein</fullName>
    </submittedName>
</protein>
<reference evidence="2 3" key="1">
    <citation type="journal article" date="2021" name="Nat. Plants">
        <title>The Taxus genome provides insights into paclitaxel biosynthesis.</title>
        <authorList>
            <person name="Xiong X."/>
            <person name="Gou J."/>
            <person name="Liao Q."/>
            <person name="Li Y."/>
            <person name="Zhou Q."/>
            <person name="Bi G."/>
            <person name="Li C."/>
            <person name="Du R."/>
            <person name="Wang X."/>
            <person name="Sun T."/>
            <person name="Guo L."/>
            <person name="Liang H."/>
            <person name="Lu P."/>
            <person name="Wu Y."/>
            <person name="Zhang Z."/>
            <person name="Ro D.K."/>
            <person name="Shang Y."/>
            <person name="Huang S."/>
            <person name="Yan J."/>
        </authorList>
    </citation>
    <scope>NUCLEOTIDE SEQUENCE [LARGE SCALE GENOMIC DNA]</scope>
    <source>
        <strain evidence="2">Ta-2019</strain>
    </source>
</reference>
<dbReference type="AlphaFoldDB" id="A0AA38FIN4"/>
<comment type="caution">
    <text evidence="2">The sequence shown here is derived from an EMBL/GenBank/DDBJ whole genome shotgun (WGS) entry which is preliminary data.</text>
</comment>
<dbReference type="Proteomes" id="UP000824469">
    <property type="component" value="Unassembled WGS sequence"/>
</dbReference>
<feature type="region of interest" description="Disordered" evidence="1">
    <location>
        <begin position="1"/>
        <end position="41"/>
    </location>
</feature>
<gene>
    <name evidence="2" type="ORF">KI387_008972</name>
</gene>
<dbReference type="EMBL" id="JAHRHJ020000008">
    <property type="protein sequence ID" value="KAH9304568.1"/>
    <property type="molecule type" value="Genomic_DNA"/>
</dbReference>
<accession>A0AA38FIN4</accession>
<feature type="compositionally biased region" description="Basic and acidic residues" evidence="1">
    <location>
        <begin position="9"/>
        <end position="21"/>
    </location>
</feature>
<proteinExistence type="predicted"/>
<feature type="compositionally biased region" description="Acidic residues" evidence="1">
    <location>
        <begin position="25"/>
        <end position="41"/>
    </location>
</feature>
<keyword evidence="3" id="KW-1185">Reference proteome</keyword>
<feature type="non-terminal residue" evidence="2">
    <location>
        <position position="53"/>
    </location>
</feature>
<sequence>MRIVQPKTTKKEVAFNLKKETQSAQEEEEDSTSGDGSNDENIELVFIKKLKRG</sequence>
<name>A0AA38FIN4_TAXCH</name>
<organism evidence="2 3">
    <name type="scientific">Taxus chinensis</name>
    <name type="common">Chinese yew</name>
    <name type="synonym">Taxus wallichiana var. chinensis</name>
    <dbReference type="NCBI Taxonomy" id="29808"/>
    <lineage>
        <taxon>Eukaryota</taxon>
        <taxon>Viridiplantae</taxon>
        <taxon>Streptophyta</taxon>
        <taxon>Embryophyta</taxon>
        <taxon>Tracheophyta</taxon>
        <taxon>Spermatophyta</taxon>
        <taxon>Pinopsida</taxon>
        <taxon>Pinidae</taxon>
        <taxon>Conifers II</taxon>
        <taxon>Cupressales</taxon>
        <taxon>Taxaceae</taxon>
        <taxon>Taxus</taxon>
    </lineage>
</organism>